<sequence length="41" mass="4735">MEGEPPGCSRILNWHLHLNARGLIYPRGWLLQKNLDVILPI</sequence>
<reference evidence="1" key="1">
    <citation type="submission" date="2018-02" db="EMBL/GenBank/DDBJ databases">
        <title>Rhizophora mucronata_Transcriptome.</title>
        <authorList>
            <person name="Meera S.P."/>
            <person name="Sreeshan A."/>
            <person name="Augustine A."/>
        </authorList>
    </citation>
    <scope>NUCLEOTIDE SEQUENCE</scope>
    <source>
        <tissue evidence="1">Leaf</tissue>
    </source>
</reference>
<evidence type="ECO:0000313" key="1">
    <source>
        <dbReference type="EMBL" id="MBW92270.1"/>
    </source>
</evidence>
<dbReference type="AlphaFoldDB" id="A0A2P2JFM8"/>
<name>A0A2P2JFM8_RHIMU</name>
<protein>
    <submittedName>
        <fullName evidence="1">Uncharacterized protein</fullName>
    </submittedName>
</protein>
<proteinExistence type="predicted"/>
<organism evidence="1">
    <name type="scientific">Rhizophora mucronata</name>
    <name type="common">Asiatic mangrove</name>
    <dbReference type="NCBI Taxonomy" id="61149"/>
    <lineage>
        <taxon>Eukaryota</taxon>
        <taxon>Viridiplantae</taxon>
        <taxon>Streptophyta</taxon>
        <taxon>Embryophyta</taxon>
        <taxon>Tracheophyta</taxon>
        <taxon>Spermatophyta</taxon>
        <taxon>Magnoliopsida</taxon>
        <taxon>eudicotyledons</taxon>
        <taxon>Gunneridae</taxon>
        <taxon>Pentapetalae</taxon>
        <taxon>rosids</taxon>
        <taxon>fabids</taxon>
        <taxon>Malpighiales</taxon>
        <taxon>Rhizophoraceae</taxon>
        <taxon>Rhizophora</taxon>
    </lineage>
</organism>
<accession>A0A2P2JFM8</accession>
<dbReference type="EMBL" id="GGEC01011787">
    <property type="protein sequence ID" value="MBW92270.1"/>
    <property type="molecule type" value="Transcribed_RNA"/>
</dbReference>